<dbReference type="InterPro" id="IPR018260">
    <property type="entry name" value="Ribosomal_uL22_CS"/>
</dbReference>
<proteinExistence type="inferred from homology"/>
<protein>
    <recommendedName>
        <fullName evidence="6 7">Large ribosomal subunit protein uL22</fullName>
    </recommendedName>
</protein>
<dbReference type="Gene3D" id="3.90.470.10">
    <property type="entry name" value="Ribosomal protein L22/L17"/>
    <property type="match status" value="1"/>
</dbReference>
<organism evidence="11 12">
    <name type="scientific">Candidatus Vogelbacteria bacterium RIFOXYD1_FULL_46_19</name>
    <dbReference type="NCBI Taxonomy" id="1802439"/>
    <lineage>
        <taxon>Bacteria</taxon>
        <taxon>Candidatus Vogeliibacteriota</taxon>
    </lineage>
</organism>
<comment type="function">
    <text evidence="7">The globular domain of the protein is located near the polypeptide exit tunnel on the outside of the subunit, while an extended beta-hairpin is found that lines the wall of the exit tunnel in the center of the 70S ribosome.</text>
</comment>
<sequence length="127" mass="14117">MKATLSNYNQSPRKVRLLADLVRGKSVAQALKELDFVAKRAALPIKQLIESAVANANNNFNIKADNLLVKEIRVDKGVVMKRFQARARGRAFPIRHRTSHVKVELSATEVEVNNKKVTKAKAVVASQ</sequence>
<keyword evidence="2 7" id="KW-0699">rRNA-binding</keyword>
<dbReference type="PANTHER" id="PTHR13501:SF8">
    <property type="entry name" value="LARGE RIBOSOMAL SUBUNIT PROTEIN UL22M"/>
    <property type="match status" value="1"/>
</dbReference>
<dbReference type="InterPro" id="IPR036394">
    <property type="entry name" value="Ribosomal_uL22_sf"/>
</dbReference>
<dbReference type="STRING" id="1802439.A2589_02925"/>
<dbReference type="InterPro" id="IPR047867">
    <property type="entry name" value="Ribosomal_uL22_bac/org-type"/>
</dbReference>
<evidence type="ECO:0000313" key="11">
    <source>
        <dbReference type="EMBL" id="OHA59769.1"/>
    </source>
</evidence>
<dbReference type="InterPro" id="IPR001063">
    <property type="entry name" value="Ribosomal_uL22"/>
</dbReference>
<keyword evidence="3 7" id="KW-0694">RNA-binding</keyword>
<dbReference type="AlphaFoldDB" id="A0A1G2QI47"/>
<dbReference type="GO" id="GO:0022625">
    <property type="term" value="C:cytosolic large ribosomal subunit"/>
    <property type="evidence" value="ECO:0007669"/>
    <property type="project" value="TreeGrafter"/>
</dbReference>
<dbReference type="SUPFAM" id="SSF54843">
    <property type="entry name" value="Ribosomal protein L22"/>
    <property type="match status" value="1"/>
</dbReference>
<keyword evidence="5 7" id="KW-0687">Ribonucleoprotein</keyword>
<evidence type="ECO:0000256" key="2">
    <source>
        <dbReference type="ARBA" id="ARBA00022730"/>
    </source>
</evidence>
<evidence type="ECO:0000256" key="5">
    <source>
        <dbReference type="ARBA" id="ARBA00023274"/>
    </source>
</evidence>
<evidence type="ECO:0000313" key="12">
    <source>
        <dbReference type="Proteomes" id="UP000177838"/>
    </source>
</evidence>
<dbReference type="NCBIfam" id="TIGR01044">
    <property type="entry name" value="rplV_bact"/>
    <property type="match status" value="1"/>
</dbReference>
<reference evidence="11 12" key="1">
    <citation type="journal article" date="2016" name="Nat. Commun.">
        <title>Thousands of microbial genomes shed light on interconnected biogeochemical processes in an aquifer system.</title>
        <authorList>
            <person name="Anantharaman K."/>
            <person name="Brown C.T."/>
            <person name="Hug L.A."/>
            <person name="Sharon I."/>
            <person name="Castelle C.J."/>
            <person name="Probst A.J."/>
            <person name="Thomas B.C."/>
            <person name="Singh A."/>
            <person name="Wilkins M.J."/>
            <person name="Karaoz U."/>
            <person name="Brodie E.L."/>
            <person name="Williams K.H."/>
            <person name="Hubbard S.S."/>
            <person name="Banfield J.F."/>
        </authorList>
    </citation>
    <scope>NUCLEOTIDE SEQUENCE [LARGE SCALE GENOMIC DNA]</scope>
</reference>
<dbReference type="Proteomes" id="UP000177838">
    <property type="component" value="Unassembled WGS sequence"/>
</dbReference>
<dbReference type="PROSITE" id="PS00464">
    <property type="entry name" value="RIBOSOMAL_L22"/>
    <property type="match status" value="1"/>
</dbReference>
<dbReference type="GO" id="GO:0003735">
    <property type="term" value="F:structural constituent of ribosome"/>
    <property type="evidence" value="ECO:0007669"/>
    <property type="project" value="InterPro"/>
</dbReference>
<evidence type="ECO:0000256" key="10">
    <source>
        <dbReference type="RuleBase" id="RU004008"/>
    </source>
</evidence>
<evidence type="ECO:0000256" key="3">
    <source>
        <dbReference type="ARBA" id="ARBA00022884"/>
    </source>
</evidence>
<dbReference type="InterPro" id="IPR005727">
    <property type="entry name" value="Ribosomal_uL22_bac/chlpt-type"/>
</dbReference>
<dbReference type="GO" id="GO:0006412">
    <property type="term" value="P:translation"/>
    <property type="evidence" value="ECO:0007669"/>
    <property type="project" value="UniProtKB-UniRule"/>
</dbReference>
<evidence type="ECO:0000256" key="8">
    <source>
        <dbReference type="RuleBase" id="RU004005"/>
    </source>
</evidence>
<name>A0A1G2QI47_9BACT</name>
<comment type="caution">
    <text evidence="11">The sequence shown here is derived from an EMBL/GenBank/DDBJ whole genome shotgun (WGS) entry which is preliminary data.</text>
</comment>
<keyword evidence="4 7" id="KW-0689">Ribosomal protein</keyword>
<dbReference type="CDD" id="cd00336">
    <property type="entry name" value="Ribosomal_L22"/>
    <property type="match status" value="1"/>
</dbReference>
<evidence type="ECO:0000256" key="1">
    <source>
        <dbReference type="ARBA" id="ARBA00009451"/>
    </source>
</evidence>
<dbReference type="HAMAP" id="MF_01331_B">
    <property type="entry name" value="Ribosomal_uL22_B"/>
    <property type="match status" value="1"/>
</dbReference>
<evidence type="ECO:0000256" key="7">
    <source>
        <dbReference type="HAMAP-Rule" id="MF_01331"/>
    </source>
</evidence>
<accession>A0A1G2QI47</accession>
<evidence type="ECO:0000256" key="9">
    <source>
        <dbReference type="RuleBase" id="RU004006"/>
    </source>
</evidence>
<comment type="function">
    <text evidence="7 10">This protein binds specifically to 23S rRNA; its binding is stimulated by other ribosomal proteins, e.g., L4, L17, and L20. It is important during the early stages of 50S assembly. It makes multiple contacts with different domains of the 23S rRNA in the assembled 50S subunit and ribosome.</text>
</comment>
<dbReference type="EMBL" id="MHTK01000005">
    <property type="protein sequence ID" value="OHA59769.1"/>
    <property type="molecule type" value="Genomic_DNA"/>
</dbReference>
<dbReference type="GO" id="GO:0019843">
    <property type="term" value="F:rRNA binding"/>
    <property type="evidence" value="ECO:0007669"/>
    <property type="project" value="UniProtKB-UniRule"/>
</dbReference>
<evidence type="ECO:0000256" key="4">
    <source>
        <dbReference type="ARBA" id="ARBA00022980"/>
    </source>
</evidence>
<comment type="similarity">
    <text evidence="1 7 8">Belongs to the universal ribosomal protein uL22 family.</text>
</comment>
<evidence type="ECO:0000256" key="6">
    <source>
        <dbReference type="ARBA" id="ARBA00035207"/>
    </source>
</evidence>
<comment type="subunit">
    <text evidence="7 9">Part of the 50S ribosomal subunit.</text>
</comment>
<dbReference type="PANTHER" id="PTHR13501">
    <property type="entry name" value="CHLOROPLAST 50S RIBOSOMAL PROTEIN L22-RELATED"/>
    <property type="match status" value="1"/>
</dbReference>
<gene>
    <name evidence="7" type="primary">rplV</name>
    <name evidence="11" type="ORF">A2589_02925</name>
</gene>
<dbReference type="Pfam" id="PF00237">
    <property type="entry name" value="Ribosomal_L22"/>
    <property type="match status" value="1"/>
</dbReference>